<reference evidence="2 3" key="1">
    <citation type="submission" date="2020-04" db="EMBL/GenBank/DDBJ databases">
        <authorList>
            <person name="Liu A."/>
        </authorList>
    </citation>
    <scope>NUCLEOTIDE SEQUENCE [LARGE SCALE GENOMIC DNA]</scope>
    <source>
        <strain evidence="2 3">RZ02</strain>
    </source>
</reference>
<dbReference type="GO" id="GO:0030170">
    <property type="term" value="F:pyridoxal phosphate binding"/>
    <property type="evidence" value="ECO:0007669"/>
    <property type="project" value="InterPro"/>
</dbReference>
<dbReference type="InterPro" id="IPR011037">
    <property type="entry name" value="Pyrv_Knase-like_insert_dom_sf"/>
</dbReference>
<dbReference type="RefSeq" id="WP_170011422.1">
    <property type="nucleotide sequence ID" value="NZ_JABCRE010000002.1"/>
</dbReference>
<dbReference type="PANTHER" id="PTHR30212:SF2">
    <property type="entry name" value="PROTEIN YIIM"/>
    <property type="match status" value="1"/>
</dbReference>
<dbReference type="GO" id="GO:0030151">
    <property type="term" value="F:molybdenum ion binding"/>
    <property type="evidence" value="ECO:0007669"/>
    <property type="project" value="InterPro"/>
</dbReference>
<keyword evidence="3" id="KW-1185">Reference proteome</keyword>
<dbReference type="SUPFAM" id="SSF50800">
    <property type="entry name" value="PK beta-barrel domain-like"/>
    <property type="match status" value="1"/>
</dbReference>
<dbReference type="InterPro" id="IPR005302">
    <property type="entry name" value="MoCF_Sase_C"/>
</dbReference>
<dbReference type="Proteomes" id="UP000561181">
    <property type="component" value="Unassembled WGS sequence"/>
</dbReference>
<evidence type="ECO:0000313" key="3">
    <source>
        <dbReference type="Proteomes" id="UP000561181"/>
    </source>
</evidence>
<protein>
    <submittedName>
        <fullName evidence="2">MOSC domain-containing protein</fullName>
    </submittedName>
</protein>
<organism evidence="2 3">
    <name type="scientific">Pontixanthobacter rizhaonensis</name>
    <dbReference type="NCBI Taxonomy" id="2730337"/>
    <lineage>
        <taxon>Bacteria</taxon>
        <taxon>Pseudomonadati</taxon>
        <taxon>Pseudomonadota</taxon>
        <taxon>Alphaproteobacteria</taxon>
        <taxon>Sphingomonadales</taxon>
        <taxon>Erythrobacteraceae</taxon>
        <taxon>Pontixanthobacter</taxon>
    </lineage>
</organism>
<proteinExistence type="predicted"/>
<name>A0A848QRI3_9SPHN</name>
<dbReference type="PANTHER" id="PTHR30212">
    <property type="entry name" value="PROTEIN YIIM"/>
    <property type="match status" value="1"/>
</dbReference>
<dbReference type="EMBL" id="JABCRE010000002">
    <property type="protein sequence ID" value="NMW31708.1"/>
    <property type="molecule type" value="Genomic_DNA"/>
</dbReference>
<gene>
    <name evidence="2" type="ORF">HKD42_06515</name>
</gene>
<dbReference type="PROSITE" id="PS51340">
    <property type="entry name" value="MOSC"/>
    <property type="match status" value="1"/>
</dbReference>
<feature type="domain" description="MOSC" evidence="1">
    <location>
        <begin position="28"/>
        <end position="165"/>
    </location>
</feature>
<dbReference type="Gene3D" id="2.40.33.20">
    <property type="entry name" value="PK beta-barrel domain-like"/>
    <property type="match status" value="1"/>
</dbReference>
<accession>A0A848QRI3</accession>
<evidence type="ECO:0000313" key="2">
    <source>
        <dbReference type="EMBL" id="NMW31708.1"/>
    </source>
</evidence>
<comment type="caution">
    <text evidence="2">The sequence shown here is derived from an EMBL/GenBank/DDBJ whole genome shotgun (WGS) entry which is preliminary data.</text>
</comment>
<evidence type="ECO:0000259" key="1">
    <source>
        <dbReference type="PROSITE" id="PS51340"/>
    </source>
</evidence>
<dbReference type="GO" id="GO:0003824">
    <property type="term" value="F:catalytic activity"/>
    <property type="evidence" value="ECO:0007669"/>
    <property type="project" value="InterPro"/>
</dbReference>
<dbReference type="Pfam" id="PF03473">
    <property type="entry name" value="MOSC"/>
    <property type="match status" value="1"/>
</dbReference>
<dbReference type="InterPro" id="IPR052353">
    <property type="entry name" value="Benzoxazolinone_Detox_Enz"/>
</dbReference>
<sequence length="220" mass="24419">MTKWSVDHLLTGTAAKFRDNEKSAICKQPVSDPVRITKLGLEGDEQADPKHHGGPHMAVHHYPFDHHRFWREQIGDHALLDDVGAFGSNLSVKGLDETAVKLGDRFQLGSAVLEVSQPRMPCWKIEHRFGRTGMVAKIIKTGKSGWYYRVITEGVAQAADTLEAISTSATEWTIERILLAIAYPKTEVDIAELEAMAACDLLGPSWRAGADKKIEYLKTL</sequence>
<dbReference type="AlphaFoldDB" id="A0A848QRI3"/>